<gene>
    <name evidence="6" type="ORF">FVR03_20930</name>
</gene>
<dbReference type="SUPFAM" id="SSF52540">
    <property type="entry name" value="P-loop containing nucleoside triphosphate hydrolases"/>
    <property type="match status" value="2"/>
</dbReference>
<dbReference type="CDD" id="cd18793">
    <property type="entry name" value="SF2_C_SNF"/>
    <property type="match status" value="1"/>
</dbReference>
<protein>
    <submittedName>
        <fullName evidence="6">DEAD/DEAH box helicase</fullName>
    </submittedName>
</protein>
<keyword evidence="6" id="KW-0067">ATP-binding</keyword>
<keyword evidence="7" id="KW-1185">Reference proteome</keyword>
<dbReference type="InterPro" id="IPR022138">
    <property type="entry name" value="DUF3670"/>
</dbReference>
<dbReference type="SMART" id="SM00490">
    <property type="entry name" value="HELICc"/>
    <property type="match status" value="1"/>
</dbReference>
<dbReference type="GO" id="GO:0004386">
    <property type="term" value="F:helicase activity"/>
    <property type="evidence" value="ECO:0007669"/>
    <property type="project" value="UniProtKB-KW"/>
</dbReference>
<keyword evidence="6" id="KW-0547">Nucleotide-binding</keyword>
<dbReference type="InterPro" id="IPR049730">
    <property type="entry name" value="SNF2/RAD54-like_C"/>
</dbReference>
<dbReference type="InterPro" id="IPR038718">
    <property type="entry name" value="SNF2-like_sf"/>
</dbReference>
<feature type="domain" description="Helicase ATP-binding" evidence="4">
    <location>
        <begin position="711"/>
        <end position="870"/>
    </location>
</feature>
<dbReference type="PROSITE" id="PS50966">
    <property type="entry name" value="ZF_SWIM"/>
    <property type="match status" value="1"/>
</dbReference>
<dbReference type="EMBL" id="VRTY01000114">
    <property type="protein sequence ID" value="TXK28255.1"/>
    <property type="molecule type" value="Genomic_DNA"/>
</dbReference>
<dbReference type="OrthoDB" id="9760715at2"/>
<dbReference type="InterPro" id="IPR007527">
    <property type="entry name" value="Znf_SWIM"/>
</dbReference>
<keyword evidence="6" id="KW-0347">Helicase</keyword>
<dbReference type="PANTHER" id="PTHR45629:SF7">
    <property type="entry name" value="DNA EXCISION REPAIR PROTEIN ERCC-6-RELATED"/>
    <property type="match status" value="1"/>
</dbReference>
<comment type="caution">
    <text evidence="6">The sequence shown here is derived from an EMBL/GenBank/DDBJ whole genome shotgun (WGS) entry which is preliminary data.</text>
</comment>
<dbReference type="GO" id="GO:0005524">
    <property type="term" value="F:ATP binding"/>
    <property type="evidence" value="ECO:0007669"/>
    <property type="project" value="InterPro"/>
</dbReference>
<dbReference type="Pfam" id="PF00176">
    <property type="entry name" value="SNF2-rel_dom"/>
    <property type="match status" value="1"/>
</dbReference>
<evidence type="ECO:0000256" key="1">
    <source>
        <dbReference type="ARBA" id="ARBA00022801"/>
    </source>
</evidence>
<accession>A0A5C8J1R3</accession>
<dbReference type="InterPro" id="IPR000330">
    <property type="entry name" value="SNF2_N"/>
</dbReference>
<organism evidence="6 7">
    <name type="scientific">Pontibacter qinzhouensis</name>
    <dbReference type="NCBI Taxonomy" id="2603253"/>
    <lineage>
        <taxon>Bacteria</taxon>
        <taxon>Pseudomonadati</taxon>
        <taxon>Bacteroidota</taxon>
        <taxon>Cytophagia</taxon>
        <taxon>Cytophagales</taxon>
        <taxon>Hymenobacteraceae</taxon>
        <taxon>Pontibacter</taxon>
    </lineage>
</organism>
<evidence type="ECO:0000259" key="3">
    <source>
        <dbReference type="PROSITE" id="PS50966"/>
    </source>
</evidence>
<dbReference type="InterPro" id="IPR050496">
    <property type="entry name" value="SNF2_RAD54_helicase_repair"/>
</dbReference>
<dbReference type="PROSITE" id="PS51194">
    <property type="entry name" value="HELICASE_CTER"/>
    <property type="match status" value="1"/>
</dbReference>
<dbReference type="RefSeq" id="WP_147923725.1">
    <property type="nucleotide sequence ID" value="NZ_VRTY01000114.1"/>
</dbReference>
<name>A0A5C8J1R3_9BACT</name>
<dbReference type="Proteomes" id="UP000321926">
    <property type="component" value="Unassembled WGS sequence"/>
</dbReference>
<dbReference type="Pfam" id="PF00271">
    <property type="entry name" value="Helicase_C"/>
    <property type="match status" value="1"/>
</dbReference>
<dbReference type="PANTHER" id="PTHR45629">
    <property type="entry name" value="SNF2/RAD54 FAMILY MEMBER"/>
    <property type="match status" value="1"/>
</dbReference>
<evidence type="ECO:0000259" key="4">
    <source>
        <dbReference type="PROSITE" id="PS51192"/>
    </source>
</evidence>
<dbReference type="Pfam" id="PF12419">
    <property type="entry name" value="DUF3670"/>
    <property type="match status" value="1"/>
</dbReference>
<dbReference type="GO" id="GO:0016787">
    <property type="term" value="F:hydrolase activity"/>
    <property type="evidence" value="ECO:0007669"/>
    <property type="project" value="UniProtKB-KW"/>
</dbReference>
<proteinExistence type="predicted"/>
<keyword evidence="2" id="KW-0863">Zinc-finger</keyword>
<keyword evidence="2" id="KW-0862">Zinc</keyword>
<dbReference type="SMART" id="SM00487">
    <property type="entry name" value="DEXDc"/>
    <property type="match status" value="1"/>
</dbReference>
<dbReference type="AlphaFoldDB" id="A0A5C8J1R3"/>
<dbReference type="FunFam" id="3.40.50.300:FF:000533">
    <property type="entry name" value="Helicase, Snf2 family"/>
    <property type="match status" value="1"/>
</dbReference>
<dbReference type="InterPro" id="IPR027417">
    <property type="entry name" value="P-loop_NTPase"/>
</dbReference>
<evidence type="ECO:0000256" key="2">
    <source>
        <dbReference type="PROSITE-ProRule" id="PRU00325"/>
    </source>
</evidence>
<evidence type="ECO:0000313" key="6">
    <source>
        <dbReference type="EMBL" id="TXK28255.1"/>
    </source>
</evidence>
<dbReference type="InterPro" id="IPR014001">
    <property type="entry name" value="Helicase_ATP-bd"/>
</dbReference>
<dbReference type="GO" id="GO:0015616">
    <property type="term" value="F:DNA translocase activity"/>
    <property type="evidence" value="ECO:0007669"/>
    <property type="project" value="TreeGrafter"/>
</dbReference>
<dbReference type="CDD" id="cd18012">
    <property type="entry name" value="DEXQc_arch_SWI2_SNF2"/>
    <property type="match status" value="1"/>
</dbReference>
<evidence type="ECO:0000259" key="5">
    <source>
        <dbReference type="PROSITE" id="PS51194"/>
    </source>
</evidence>
<dbReference type="GO" id="GO:0008270">
    <property type="term" value="F:zinc ion binding"/>
    <property type="evidence" value="ECO:0007669"/>
    <property type="project" value="UniProtKB-KW"/>
</dbReference>
<sequence>MAKYGKTFWGKEWLNALKNIDYGNRLPRGSSYATKGAVKSIDIQSNQIVAQVQGSRPRPYKINITVPAFTDGQKEDLTELLASNPAWLAGLLNRQLPPELLEQVKNQYIDIFPREWSDFEMKCSCPDWAVPCKHLAAVVYIIANEIDLNPMLVLQLHGYDAAAALKDRQVDISQSLTEPVENLHDHLYPNKPEPLEVPEDVFQQFDLSRIPLIGDSFLRLLPVGTPFHTGDFKAILLTHLKYAEKAEKNLSNTWRKKPDWHLETCLEAAVLTDQTFEMPRLQLMYEKNTTEIPLFDWVNEVLQTDAATLAAWPPTLQLLHAYLRLALKLLAQTALVPRLYRSGSTHLLQWEPLLQNELVKQALQPFGQHTPQGLLQVQNGKSISVFSQQETALRLCSLFVTSIVQEVVPQSSRFKPDDYFQQLFFGEPEPLPHNLQPDNVFPALQLWLKMLHLSQRQWVPVVQAEEDFPDFSLSVAVRDRESATLQAPVPLHKFKKEKQYQQHKLTVIKDLMLLQEHFPDITKVVNSPEKKELHYDSEEFADVMLRMLPLLQMLGMEVLLPKSLRHLVKPQASLRMSTSSKEKVRSWLDLQHLLDYNWQVAVGENNFIDPKEFLKLVKGSKGIVKLRDGFIHLTQEDLEKLMKQLLSPPALTKQEVMRVLFANEYQGVPIQLTKELQQVLDELTSVKAIAPPAELQASLRPYQQRGYEWLYKNSRVGFGSILADDMGLGKTLQTITLLLKLKKENQLYKAKALVVVPTTLLSNWSHELTRFAPDLSYSIYHGPNRKLEDFDGEDVLLTSYGTVRSDAEKLNKQKWQLLVIDEAQNIKNHGTAQTKAVKSIKANLKVALSGTPVENRLSEYWSIFDFTNKGFLGSAKFFTDYFAKPISLEKDHQKLATFKKLTEPFILRRVKSDKTIISDLPDKVESNRYCSLTKEQAAVYENIVNEAMKQVEDTEGIARKGLVLKMMTALKQVCNHPYQYLKTGKPVASQSGKLQLLLELLQPILDNQEKTLIFTQYKEMGELLSTFLQEELGTQPLFLHGSLSRAQRDEMVHAFQNIRHHRIFILSLKAGGTGLNLTAAQNVVHYDLWWNPAVEAQATDRAYRIGQQKNVMVYRLLSQGTLEEKIDAMISSKKELADLTVGSGEKWLGELNNTELRDLVKLSSTVEN</sequence>
<keyword evidence="2" id="KW-0479">Metal-binding</keyword>
<feature type="domain" description="Helicase C-terminal" evidence="5">
    <location>
        <begin position="1000"/>
        <end position="1152"/>
    </location>
</feature>
<keyword evidence="1" id="KW-0378">Hydrolase</keyword>
<dbReference type="PROSITE" id="PS51192">
    <property type="entry name" value="HELICASE_ATP_BIND_1"/>
    <property type="match status" value="1"/>
</dbReference>
<dbReference type="Gene3D" id="3.40.50.300">
    <property type="entry name" value="P-loop containing nucleotide triphosphate hydrolases"/>
    <property type="match status" value="1"/>
</dbReference>
<feature type="domain" description="SWIM-type" evidence="3">
    <location>
        <begin position="108"/>
        <end position="143"/>
    </location>
</feature>
<evidence type="ECO:0000313" key="7">
    <source>
        <dbReference type="Proteomes" id="UP000321926"/>
    </source>
</evidence>
<dbReference type="InterPro" id="IPR001650">
    <property type="entry name" value="Helicase_C-like"/>
</dbReference>
<dbReference type="Gene3D" id="3.40.50.10810">
    <property type="entry name" value="Tandem AAA-ATPase domain"/>
    <property type="match status" value="1"/>
</dbReference>
<reference evidence="6 7" key="1">
    <citation type="submission" date="2019-08" db="EMBL/GenBank/DDBJ databases">
        <authorList>
            <person name="Shi S."/>
        </authorList>
    </citation>
    <scope>NUCLEOTIDE SEQUENCE [LARGE SCALE GENOMIC DNA]</scope>
    <source>
        <strain evidence="6 7">GY10130</strain>
    </source>
</reference>